<dbReference type="HOGENOM" id="CLU_1462824_0_0_1"/>
<feature type="compositionally biased region" description="Polar residues" evidence="1">
    <location>
        <begin position="1"/>
        <end position="19"/>
    </location>
</feature>
<dbReference type="GO" id="GO:0030514">
    <property type="term" value="P:negative regulation of BMP signaling pathway"/>
    <property type="evidence" value="ECO:0007669"/>
    <property type="project" value="EnsemblMetazoa"/>
</dbReference>
<dbReference type="SUPFAM" id="SSF56112">
    <property type="entry name" value="Protein kinase-like (PK-like)"/>
    <property type="match status" value="1"/>
</dbReference>
<dbReference type="GO" id="GO:1904397">
    <property type="term" value="P:negative regulation of neuromuscular junction development"/>
    <property type="evidence" value="ECO:0007669"/>
    <property type="project" value="EnsemblMetazoa"/>
</dbReference>
<protein>
    <submittedName>
        <fullName evidence="2">GD17405</fullName>
    </submittedName>
</protein>
<reference evidence="2 3" key="1">
    <citation type="journal article" date="2007" name="Nature">
        <title>Evolution of genes and genomes on the Drosophila phylogeny.</title>
        <authorList>
            <consortium name="Drosophila 12 Genomes Consortium"/>
            <person name="Clark A.G."/>
            <person name="Eisen M.B."/>
            <person name="Smith D.R."/>
            <person name="Bergman C.M."/>
            <person name="Oliver B."/>
            <person name="Markow T.A."/>
            <person name="Kaufman T.C."/>
            <person name="Kellis M."/>
            <person name="Gelbart W."/>
            <person name="Iyer V.N."/>
            <person name="Pollard D.A."/>
            <person name="Sackton T.B."/>
            <person name="Larracuente A.M."/>
            <person name="Singh N.D."/>
            <person name="Abad J.P."/>
            <person name="Abt D.N."/>
            <person name="Adryan B."/>
            <person name="Aguade M."/>
            <person name="Akashi H."/>
            <person name="Anderson W.W."/>
            <person name="Aquadro C.F."/>
            <person name="Ardell D.H."/>
            <person name="Arguello R."/>
            <person name="Artieri C.G."/>
            <person name="Barbash D.A."/>
            <person name="Barker D."/>
            <person name="Barsanti P."/>
            <person name="Batterham P."/>
            <person name="Batzoglou S."/>
            <person name="Begun D."/>
            <person name="Bhutkar A."/>
            <person name="Blanco E."/>
            <person name="Bosak S.A."/>
            <person name="Bradley R.K."/>
            <person name="Brand A.D."/>
            <person name="Brent M.R."/>
            <person name="Brooks A.N."/>
            <person name="Brown R.H."/>
            <person name="Butlin R.K."/>
            <person name="Caggese C."/>
            <person name="Calvi B.R."/>
            <person name="Bernardo de Carvalho A."/>
            <person name="Caspi A."/>
            <person name="Castrezana S."/>
            <person name="Celniker S.E."/>
            <person name="Chang J.L."/>
            <person name="Chapple C."/>
            <person name="Chatterji S."/>
            <person name="Chinwalla A."/>
            <person name="Civetta A."/>
            <person name="Clifton S.W."/>
            <person name="Comeron J.M."/>
            <person name="Costello J.C."/>
            <person name="Coyne J.A."/>
            <person name="Daub J."/>
            <person name="David R.G."/>
            <person name="Delcher A.L."/>
            <person name="Delehaunty K."/>
            <person name="Do C.B."/>
            <person name="Ebling H."/>
            <person name="Edwards K."/>
            <person name="Eickbush T."/>
            <person name="Evans J.D."/>
            <person name="Filipski A."/>
            <person name="Findeiss S."/>
            <person name="Freyhult E."/>
            <person name="Fulton L."/>
            <person name="Fulton R."/>
            <person name="Garcia A.C."/>
            <person name="Gardiner A."/>
            <person name="Garfield D.A."/>
            <person name="Garvin B.E."/>
            <person name="Gibson G."/>
            <person name="Gilbert D."/>
            <person name="Gnerre S."/>
            <person name="Godfrey J."/>
            <person name="Good R."/>
            <person name="Gotea V."/>
            <person name="Gravely B."/>
            <person name="Greenberg A.J."/>
            <person name="Griffiths-Jones S."/>
            <person name="Gross S."/>
            <person name="Guigo R."/>
            <person name="Gustafson E.A."/>
            <person name="Haerty W."/>
            <person name="Hahn M.W."/>
            <person name="Halligan D.L."/>
            <person name="Halpern A.L."/>
            <person name="Halter G.M."/>
            <person name="Han M.V."/>
            <person name="Heger A."/>
            <person name="Hillier L."/>
            <person name="Hinrichs A.S."/>
            <person name="Holmes I."/>
            <person name="Hoskins R.A."/>
            <person name="Hubisz M.J."/>
            <person name="Hultmark D."/>
            <person name="Huntley M.A."/>
            <person name="Jaffe D.B."/>
            <person name="Jagadeeshan S."/>
            <person name="Jeck W.R."/>
            <person name="Johnson J."/>
            <person name="Jones C.D."/>
            <person name="Jordan W.C."/>
            <person name="Karpen G.H."/>
            <person name="Kataoka E."/>
            <person name="Keightley P.D."/>
            <person name="Kheradpour P."/>
            <person name="Kirkness E.F."/>
            <person name="Koerich L.B."/>
            <person name="Kristiansen K."/>
            <person name="Kudrna D."/>
            <person name="Kulathinal R.J."/>
            <person name="Kumar S."/>
            <person name="Kwok R."/>
            <person name="Lander E."/>
            <person name="Langley C.H."/>
            <person name="Lapoint R."/>
            <person name="Lazzaro B.P."/>
            <person name="Lee S.J."/>
            <person name="Levesque L."/>
            <person name="Li R."/>
            <person name="Lin C.F."/>
            <person name="Lin M.F."/>
            <person name="Lindblad-Toh K."/>
            <person name="Llopart A."/>
            <person name="Long M."/>
            <person name="Low L."/>
            <person name="Lozovsky E."/>
            <person name="Lu J."/>
            <person name="Luo M."/>
            <person name="Machado C.A."/>
            <person name="Makalowski W."/>
            <person name="Marzo M."/>
            <person name="Matsuda M."/>
            <person name="Matzkin L."/>
            <person name="McAllister B."/>
            <person name="McBride C.S."/>
            <person name="McKernan B."/>
            <person name="McKernan K."/>
            <person name="Mendez-Lago M."/>
            <person name="Minx P."/>
            <person name="Mollenhauer M.U."/>
            <person name="Montooth K."/>
            <person name="Mount S.M."/>
            <person name="Mu X."/>
            <person name="Myers E."/>
            <person name="Negre B."/>
            <person name="Newfeld S."/>
            <person name="Nielsen R."/>
            <person name="Noor M.A."/>
            <person name="O'Grady P."/>
            <person name="Pachter L."/>
            <person name="Papaceit M."/>
            <person name="Parisi M.J."/>
            <person name="Parisi M."/>
            <person name="Parts L."/>
            <person name="Pedersen J.S."/>
            <person name="Pesole G."/>
            <person name="Phillippy A.M."/>
            <person name="Ponting C.P."/>
            <person name="Pop M."/>
            <person name="Porcelli D."/>
            <person name="Powell J.R."/>
            <person name="Prohaska S."/>
            <person name="Pruitt K."/>
            <person name="Puig M."/>
            <person name="Quesneville H."/>
            <person name="Ram K.R."/>
            <person name="Rand D."/>
            <person name="Rasmussen M.D."/>
            <person name="Reed L.K."/>
            <person name="Reenan R."/>
            <person name="Reily A."/>
            <person name="Remington K.A."/>
            <person name="Rieger T.T."/>
            <person name="Ritchie M.G."/>
            <person name="Robin C."/>
            <person name="Rogers Y.H."/>
            <person name="Rohde C."/>
            <person name="Rozas J."/>
            <person name="Rubenfield M.J."/>
            <person name="Ruiz A."/>
            <person name="Russo S."/>
            <person name="Salzberg S.L."/>
            <person name="Sanchez-Gracia A."/>
            <person name="Saranga D.J."/>
            <person name="Sato H."/>
            <person name="Schaeffer S.W."/>
            <person name="Schatz M.C."/>
            <person name="Schlenke T."/>
            <person name="Schwartz R."/>
            <person name="Segarra C."/>
            <person name="Singh R.S."/>
            <person name="Sirot L."/>
            <person name="Sirota M."/>
            <person name="Sisneros N.B."/>
            <person name="Smith C.D."/>
            <person name="Smith T.F."/>
            <person name="Spieth J."/>
            <person name="Stage D.E."/>
            <person name="Stark A."/>
            <person name="Stephan W."/>
            <person name="Strausberg R.L."/>
            <person name="Strempel S."/>
            <person name="Sturgill D."/>
            <person name="Sutton G."/>
            <person name="Sutton G.G."/>
            <person name="Tao W."/>
            <person name="Teichmann S."/>
            <person name="Tobari Y.N."/>
            <person name="Tomimura Y."/>
            <person name="Tsolas J.M."/>
            <person name="Valente V.L."/>
            <person name="Venter E."/>
            <person name="Venter J.C."/>
            <person name="Vicario S."/>
            <person name="Vieira F.G."/>
            <person name="Vilella A.J."/>
            <person name="Villasante A."/>
            <person name="Walenz B."/>
            <person name="Wang J."/>
            <person name="Wasserman M."/>
            <person name="Watts T."/>
            <person name="Wilson D."/>
            <person name="Wilson R.K."/>
            <person name="Wing R.A."/>
            <person name="Wolfner M.F."/>
            <person name="Wong A."/>
            <person name="Wong G.K."/>
            <person name="Wu C.I."/>
            <person name="Wu G."/>
            <person name="Yamamoto D."/>
            <person name="Yang H.P."/>
            <person name="Yang S.P."/>
            <person name="Yorke J.A."/>
            <person name="Yoshida K."/>
            <person name="Zdobnov E."/>
            <person name="Zhang P."/>
            <person name="Zhang Y."/>
            <person name="Zimin A.V."/>
            <person name="Baldwin J."/>
            <person name="Abdouelleil A."/>
            <person name="Abdulkadir J."/>
            <person name="Abebe A."/>
            <person name="Abera B."/>
            <person name="Abreu J."/>
            <person name="Acer S.C."/>
            <person name="Aftuck L."/>
            <person name="Alexander A."/>
            <person name="An P."/>
            <person name="Anderson E."/>
            <person name="Anderson S."/>
            <person name="Arachi H."/>
            <person name="Azer M."/>
            <person name="Bachantsang P."/>
            <person name="Barry A."/>
            <person name="Bayul T."/>
            <person name="Berlin A."/>
            <person name="Bessette D."/>
            <person name="Bloom T."/>
            <person name="Blye J."/>
            <person name="Boguslavskiy L."/>
            <person name="Bonnet C."/>
            <person name="Boukhgalter B."/>
            <person name="Bourzgui I."/>
            <person name="Brown A."/>
            <person name="Cahill P."/>
            <person name="Channer S."/>
            <person name="Cheshatsang Y."/>
            <person name="Chuda L."/>
            <person name="Citroen M."/>
            <person name="Collymore A."/>
            <person name="Cooke P."/>
            <person name="Costello M."/>
            <person name="D'Aco K."/>
            <person name="Daza R."/>
            <person name="De Haan G."/>
            <person name="DeGray S."/>
            <person name="DeMaso C."/>
            <person name="Dhargay N."/>
            <person name="Dooley K."/>
            <person name="Dooley E."/>
            <person name="Doricent M."/>
            <person name="Dorje P."/>
            <person name="Dorjee K."/>
            <person name="Dupes A."/>
            <person name="Elong R."/>
            <person name="Falk J."/>
            <person name="Farina A."/>
            <person name="Faro S."/>
            <person name="Ferguson D."/>
            <person name="Fisher S."/>
            <person name="Foley C.D."/>
            <person name="Franke A."/>
            <person name="Friedrich D."/>
            <person name="Gadbois L."/>
            <person name="Gearin G."/>
            <person name="Gearin C.R."/>
            <person name="Giannoukos G."/>
            <person name="Goode T."/>
            <person name="Graham J."/>
            <person name="Grandbois E."/>
            <person name="Grewal S."/>
            <person name="Gyaltsen K."/>
            <person name="Hafez N."/>
            <person name="Hagos B."/>
            <person name="Hall J."/>
            <person name="Henson C."/>
            <person name="Hollinger A."/>
            <person name="Honan T."/>
            <person name="Huard M.D."/>
            <person name="Hughes L."/>
            <person name="Hurhula B."/>
            <person name="Husby M.E."/>
            <person name="Kamat A."/>
            <person name="Kanga B."/>
            <person name="Kashin S."/>
            <person name="Khazanovich D."/>
            <person name="Kisner P."/>
            <person name="Lance K."/>
            <person name="Lara M."/>
            <person name="Lee W."/>
            <person name="Lennon N."/>
            <person name="Letendre F."/>
            <person name="LeVine R."/>
            <person name="Lipovsky A."/>
            <person name="Liu X."/>
            <person name="Liu J."/>
            <person name="Liu S."/>
            <person name="Lokyitsang T."/>
            <person name="Lokyitsang Y."/>
            <person name="Lubonja R."/>
            <person name="Lui A."/>
            <person name="MacDonald P."/>
            <person name="Magnisalis V."/>
            <person name="Maru K."/>
            <person name="Matthews C."/>
            <person name="McCusker W."/>
            <person name="McDonough S."/>
            <person name="Mehta T."/>
            <person name="Meldrim J."/>
            <person name="Meneus L."/>
            <person name="Mihai O."/>
            <person name="Mihalev A."/>
            <person name="Mihova T."/>
            <person name="Mittelman R."/>
            <person name="Mlenga V."/>
            <person name="Montmayeur A."/>
            <person name="Mulrain L."/>
            <person name="Navidi A."/>
            <person name="Naylor J."/>
            <person name="Negash T."/>
            <person name="Nguyen T."/>
            <person name="Nguyen N."/>
            <person name="Nicol R."/>
            <person name="Norbu C."/>
            <person name="Norbu N."/>
            <person name="Novod N."/>
            <person name="O'Neill B."/>
            <person name="Osman S."/>
            <person name="Markiewicz E."/>
            <person name="Oyono O.L."/>
            <person name="Patti C."/>
            <person name="Phunkhang P."/>
            <person name="Pierre F."/>
            <person name="Priest M."/>
            <person name="Raghuraman S."/>
            <person name="Rege F."/>
            <person name="Reyes R."/>
            <person name="Rise C."/>
            <person name="Rogov P."/>
            <person name="Ross K."/>
            <person name="Ryan E."/>
            <person name="Settipalli S."/>
            <person name="Shea T."/>
            <person name="Sherpa N."/>
            <person name="Shi L."/>
            <person name="Shih D."/>
            <person name="Sparrow T."/>
            <person name="Spaulding J."/>
            <person name="Stalker J."/>
            <person name="Stange-Thomann N."/>
            <person name="Stavropoulos S."/>
            <person name="Stone C."/>
            <person name="Strader C."/>
            <person name="Tesfaye S."/>
            <person name="Thomson T."/>
            <person name="Thoulutsang Y."/>
            <person name="Thoulutsang D."/>
            <person name="Topham K."/>
            <person name="Topping I."/>
            <person name="Tsamla T."/>
            <person name="Vassiliev H."/>
            <person name="Vo A."/>
            <person name="Wangchuk T."/>
            <person name="Wangdi T."/>
            <person name="Weiand M."/>
            <person name="Wilkinson J."/>
            <person name="Wilson A."/>
            <person name="Yadav S."/>
            <person name="Young G."/>
            <person name="Yu Q."/>
            <person name="Zembek L."/>
            <person name="Zhong D."/>
            <person name="Zimmer A."/>
            <person name="Zwirko Z."/>
            <person name="Jaffe D.B."/>
            <person name="Alvarez P."/>
            <person name="Brockman W."/>
            <person name="Butler J."/>
            <person name="Chin C."/>
            <person name="Gnerre S."/>
            <person name="Grabherr M."/>
            <person name="Kleber M."/>
            <person name="Mauceli E."/>
            <person name="MacCallum I."/>
        </authorList>
    </citation>
    <scope>NUCLEOTIDE SEQUENCE [LARGE SCALE GENOMIC DNA]</scope>
    <source>
        <strain evidence="3">white501</strain>
    </source>
</reference>
<feature type="region of interest" description="Disordered" evidence="1">
    <location>
        <begin position="1"/>
        <end position="93"/>
    </location>
</feature>
<name>B4R780_DROSI</name>
<gene>
    <name evidence="2" type="primary">Dsim\GD17405</name>
    <name evidence="2" type="ORF">Dsim_GD17405</name>
</gene>
<dbReference type="GO" id="GO:0005829">
    <property type="term" value="C:cytosol"/>
    <property type="evidence" value="ECO:0007669"/>
    <property type="project" value="EnsemblMetazoa"/>
</dbReference>
<organism evidence="2 3">
    <name type="scientific">Drosophila simulans</name>
    <name type="common">Fruit fly</name>
    <dbReference type="NCBI Taxonomy" id="7240"/>
    <lineage>
        <taxon>Eukaryota</taxon>
        <taxon>Metazoa</taxon>
        <taxon>Ecdysozoa</taxon>
        <taxon>Arthropoda</taxon>
        <taxon>Hexapoda</taxon>
        <taxon>Insecta</taxon>
        <taxon>Pterygota</taxon>
        <taxon>Neoptera</taxon>
        <taxon>Endopterygota</taxon>
        <taxon>Diptera</taxon>
        <taxon>Brachycera</taxon>
        <taxon>Muscomorpha</taxon>
        <taxon>Ephydroidea</taxon>
        <taxon>Drosophilidae</taxon>
        <taxon>Drosophila</taxon>
        <taxon>Sophophora</taxon>
    </lineage>
</organism>
<dbReference type="Proteomes" id="UP000000304">
    <property type="component" value="Chromosome X"/>
</dbReference>
<accession>B4R780</accession>
<dbReference type="AlphaFoldDB" id="B4R780"/>
<dbReference type="Gene3D" id="1.10.510.10">
    <property type="entry name" value="Transferase(Phosphotransferase) domain 1"/>
    <property type="match status" value="1"/>
</dbReference>
<proteinExistence type="predicted"/>
<evidence type="ECO:0000313" key="2">
    <source>
        <dbReference type="EMBL" id="EDX18321.1"/>
    </source>
</evidence>
<dbReference type="OrthoDB" id="3205605at2759"/>
<dbReference type="Bgee" id="FBgn0188961">
    <property type="expression patterns" value="Expressed in adult organism and 3 other cell types or tissues"/>
</dbReference>
<keyword evidence="3" id="KW-1185">Reference proteome</keyword>
<evidence type="ECO:0000256" key="1">
    <source>
        <dbReference type="SAM" id="MobiDB-lite"/>
    </source>
</evidence>
<evidence type="ECO:0000313" key="3">
    <source>
        <dbReference type="Proteomes" id="UP000000304"/>
    </source>
</evidence>
<dbReference type="STRING" id="7240.B4R780"/>
<dbReference type="InterPro" id="IPR011009">
    <property type="entry name" value="Kinase-like_dom_sf"/>
</dbReference>
<dbReference type="GO" id="GO:0004674">
    <property type="term" value="F:protein serine/threonine kinase activity"/>
    <property type="evidence" value="ECO:0007669"/>
    <property type="project" value="EnsemblMetazoa"/>
</dbReference>
<sequence length="185" mass="20395">MGNSQPRNASRSRRTSQWPQGAAELGATASDHHYHQRSCIRSSSSNNSRNRSRSTEQQEDPVPGPNHQPAQSHPPGEEEQLYNHSSNSFPPGVLAALAEDDSTGASPVPATHFAIETRPRERAPEILCGEPYGHAVDWWALGVIACQMLTQKVSDQIRQWVIQSVITIQNASMRHLGEPICFPTQ</sequence>
<dbReference type="EMBL" id="CM000366">
    <property type="protein sequence ID" value="EDX18321.1"/>
    <property type="molecule type" value="Genomic_DNA"/>
</dbReference>